<feature type="transmembrane region" description="Helical" evidence="5">
    <location>
        <begin position="231"/>
        <end position="255"/>
    </location>
</feature>
<keyword evidence="3 5" id="KW-1133">Transmembrane helix</keyword>
<dbReference type="RefSeq" id="WP_050673741.1">
    <property type="nucleotide sequence ID" value="NZ_CVRL01000035.1"/>
</dbReference>
<keyword evidence="2 5" id="KW-0812">Transmembrane</keyword>
<reference evidence="8" key="1">
    <citation type="submission" date="2015-05" db="EMBL/GenBank/DDBJ databases">
        <authorList>
            <person name="Rodrigo-Torres Lidia"/>
            <person name="Arahal R.David."/>
        </authorList>
    </citation>
    <scope>NUCLEOTIDE SEQUENCE [LARGE SCALE GENOMIC DNA]</scope>
    <source>
        <strain evidence="8">CECT 7321</strain>
    </source>
</reference>
<dbReference type="GO" id="GO:0008610">
    <property type="term" value="P:lipid biosynthetic process"/>
    <property type="evidence" value="ECO:0007669"/>
    <property type="project" value="InterPro"/>
</dbReference>
<keyword evidence="8" id="KW-1185">Reference proteome</keyword>
<evidence type="ECO:0000259" key="6">
    <source>
        <dbReference type="Pfam" id="PF04116"/>
    </source>
</evidence>
<evidence type="ECO:0000313" key="8">
    <source>
        <dbReference type="Proteomes" id="UP000043764"/>
    </source>
</evidence>
<feature type="transmembrane region" description="Helical" evidence="5">
    <location>
        <begin position="87"/>
        <end position="107"/>
    </location>
</feature>
<dbReference type="InterPro" id="IPR006694">
    <property type="entry name" value="Fatty_acid_hydroxylase"/>
</dbReference>
<evidence type="ECO:0000256" key="2">
    <source>
        <dbReference type="ARBA" id="ARBA00022692"/>
    </source>
</evidence>
<accession>A0A0H5DIS4</accession>
<evidence type="ECO:0000256" key="4">
    <source>
        <dbReference type="ARBA" id="ARBA00023136"/>
    </source>
</evidence>
<protein>
    <submittedName>
        <fullName evidence="7">Fatty acid hydroxylase superfamily protein</fullName>
    </submittedName>
</protein>
<feature type="transmembrane region" description="Helical" evidence="5">
    <location>
        <begin position="50"/>
        <end position="67"/>
    </location>
</feature>
<evidence type="ECO:0000256" key="1">
    <source>
        <dbReference type="ARBA" id="ARBA00004370"/>
    </source>
</evidence>
<evidence type="ECO:0000313" key="7">
    <source>
        <dbReference type="EMBL" id="CRL11825.1"/>
    </source>
</evidence>
<name>A0A0H5DIS4_9RHOB</name>
<dbReference type="GO" id="GO:0016491">
    <property type="term" value="F:oxidoreductase activity"/>
    <property type="evidence" value="ECO:0007669"/>
    <property type="project" value="InterPro"/>
</dbReference>
<organism evidence="7 8">
    <name type="scientific">Phaeobacter italicus</name>
    <dbReference type="NCBI Taxonomy" id="481446"/>
    <lineage>
        <taxon>Bacteria</taxon>
        <taxon>Pseudomonadati</taxon>
        <taxon>Pseudomonadota</taxon>
        <taxon>Alphaproteobacteria</taxon>
        <taxon>Rhodobacterales</taxon>
        <taxon>Roseobacteraceae</taxon>
        <taxon>Phaeobacter</taxon>
    </lineage>
</organism>
<feature type="transmembrane region" description="Helical" evidence="5">
    <location>
        <begin position="172"/>
        <end position="192"/>
    </location>
</feature>
<gene>
    <name evidence="7" type="ORF">NIT7321_02695</name>
</gene>
<comment type="subcellular location">
    <subcellularLocation>
        <location evidence="1">Membrane</location>
    </subcellularLocation>
</comment>
<dbReference type="PANTHER" id="PTHR11863">
    <property type="entry name" value="STEROL DESATURASE"/>
    <property type="match status" value="1"/>
</dbReference>
<proteinExistence type="predicted"/>
<feature type="transmembrane region" description="Helical" evidence="5">
    <location>
        <begin position="138"/>
        <end position="160"/>
    </location>
</feature>
<keyword evidence="4 5" id="KW-0472">Membrane</keyword>
<dbReference type="Proteomes" id="UP000043764">
    <property type="component" value="Unassembled WGS sequence"/>
</dbReference>
<dbReference type="GO" id="GO:0016020">
    <property type="term" value="C:membrane"/>
    <property type="evidence" value="ECO:0007669"/>
    <property type="project" value="UniProtKB-SubCell"/>
</dbReference>
<evidence type="ECO:0000256" key="3">
    <source>
        <dbReference type="ARBA" id="ARBA00022989"/>
    </source>
</evidence>
<feature type="domain" description="Fatty acid hydroxylase" evidence="6">
    <location>
        <begin position="181"/>
        <end position="310"/>
    </location>
</feature>
<dbReference type="AlphaFoldDB" id="A0A0H5DIS4"/>
<dbReference type="GO" id="GO:0005506">
    <property type="term" value="F:iron ion binding"/>
    <property type="evidence" value="ECO:0007669"/>
    <property type="project" value="InterPro"/>
</dbReference>
<dbReference type="Pfam" id="PF04116">
    <property type="entry name" value="FA_hydroxylase"/>
    <property type="match status" value="1"/>
</dbReference>
<sequence>MTNKPRLPPRAPRKVWNFTPNLPLQLAPYWDWPLRPLASLLYLLRSWNPVGLRFLFLLGAVITWAFFTPDLSRAKIIAFDWIAEVWLRNFVILFSVAGGLHLLLWRWRSQGDESRYDMRPMMTNARAFTFNAQVWDNMLWSFVAMQFWTFWECVIWYAYANGHATMITFDSNPIWFVALIVIIPIWAGFYFYSHHRLLHVGPLYKHVHSWHHRNINTGPWSGLAMHPVESFILMTDTLLFLVVPAHPIHVIFLLFHHGVGAPTSHAGFESVKIGKLGGVEVGDFFHQLHHRFFDCNYGTFETPWDSWFGTFHDGTDAGNDLVKARRRKIWQTK</sequence>
<dbReference type="InterPro" id="IPR050307">
    <property type="entry name" value="Sterol_Desaturase_Related"/>
</dbReference>
<evidence type="ECO:0000256" key="5">
    <source>
        <dbReference type="SAM" id="Phobius"/>
    </source>
</evidence>
<dbReference type="EMBL" id="CVRL01000035">
    <property type="protein sequence ID" value="CRL11825.1"/>
    <property type="molecule type" value="Genomic_DNA"/>
</dbReference>